<feature type="coiled-coil region" evidence="8">
    <location>
        <begin position="221"/>
        <end position="283"/>
    </location>
</feature>
<proteinExistence type="predicted"/>
<keyword evidence="4" id="KW-0970">Cilium biogenesis/degradation</keyword>
<keyword evidence="5 8" id="KW-0175">Coiled coil</keyword>
<feature type="compositionally biased region" description="Basic residues" evidence="9">
    <location>
        <begin position="1550"/>
        <end position="1563"/>
    </location>
</feature>
<organism evidence="10 11">
    <name type="scientific">Ramazzottius varieornatus</name>
    <name type="common">Water bear</name>
    <name type="synonym">Tardigrade</name>
    <dbReference type="NCBI Taxonomy" id="947166"/>
    <lineage>
        <taxon>Eukaryota</taxon>
        <taxon>Metazoa</taxon>
        <taxon>Ecdysozoa</taxon>
        <taxon>Tardigrada</taxon>
        <taxon>Eutardigrada</taxon>
        <taxon>Parachela</taxon>
        <taxon>Hypsibioidea</taxon>
        <taxon>Ramazzottiidae</taxon>
        <taxon>Ramazzottius</taxon>
    </lineage>
</organism>
<feature type="compositionally biased region" description="Polar residues" evidence="9">
    <location>
        <begin position="570"/>
        <end position="580"/>
    </location>
</feature>
<protein>
    <recommendedName>
        <fullName evidence="12">Centrosomal protein of 290kDa coiled-coil region domain-containing protein</fullName>
    </recommendedName>
</protein>
<evidence type="ECO:0000313" key="10">
    <source>
        <dbReference type="EMBL" id="GAV08947.1"/>
    </source>
</evidence>
<evidence type="ECO:0008006" key="12">
    <source>
        <dbReference type="Google" id="ProtNLM"/>
    </source>
</evidence>
<feature type="compositionally biased region" description="Basic and acidic residues" evidence="9">
    <location>
        <begin position="1056"/>
        <end position="1073"/>
    </location>
</feature>
<feature type="coiled-coil region" evidence="8">
    <location>
        <begin position="524"/>
        <end position="551"/>
    </location>
</feature>
<feature type="compositionally biased region" description="Basic and acidic residues" evidence="9">
    <location>
        <begin position="949"/>
        <end position="959"/>
    </location>
</feature>
<dbReference type="STRING" id="947166.A0A1D1W690"/>
<evidence type="ECO:0000256" key="2">
    <source>
        <dbReference type="ARBA" id="ARBA00004300"/>
    </source>
</evidence>
<evidence type="ECO:0000256" key="3">
    <source>
        <dbReference type="ARBA" id="ARBA00022490"/>
    </source>
</evidence>
<name>A0A1D1W690_RAMVA</name>
<accession>A0A1D1W690</accession>
<comment type="subcellular location">
    <subcellularLocation>
        <location evidence="1">Cytoplasm</location>
        <location evidence="1">Cytoskeleton</location>
        <location evidence="1">Cilium basal body</location>
    </subcellularLocation>
    <subcellularLocation>
        <location evidence="2">Cytoplasm</location>
        <location evidence="2">Cytoskeleton</location>
        <location evidence="2">Microtubule organizing center</location>
        <location evidence="2">Centrosome</location>
    </subcellularLocation>
</comment>
<dbReference type="GO" id="GO:0097711">
    <property type="term" value="P:ciliary basal body-plasma membrane docking"/>
    <property type="evidence" value="ECO:0007669"/>
    <property type="project" value="TreeGrafter"/>
</dbReference>
<feature type="compositionally biased region" description="Polar residues" evidence="9">
    <location>
        <begin position="183"/>
        <end position="192"/>
    </location>
</feature>
<feature type="compositionally biased region" description="Basic and acidic residues" evidence="9">
    <location>
        <begin position="1220"/>
        <end position="1236"/>
    </location>
</feature>
<feature type="region of interest" description="Disordered" evidence="9">
    <location>
        <begin position="1200"/>
        <end position="1268"/>
    </location>
</feature>
<dbReference type="PANTHER" id="PTHR18879:SF20">
    <property type="entry name" value="CENTROSOMAL PROTEIN OF 290 KDA"/>
    <property type="match status" value="1"/>
</dbReference>
<feature type="region of interest" description="Disordered" evidence="9">
    <location>
        <begin position="1055"/>
        <end position="1074"/>
    </location>
</feature>
<dbReference type="GO" id="GO:0034451">
    <property type="term" value="C:centriolar satellite"/>
    <property type="evidence" value="ECO:0007669"/>
    <property type="project" value="TreeGrafter"/>
</dbReference>
<keyword evidence="11" id="KW-1185">Reference proteome</keyword>
<dbReference type="PANTHER" id="PTHR18879">
    <property type="entry name" value="CENTROSOMAL PROTEIN OF 290 KDA"/>
    <property type="match status" value="1"/>
</dbReference>
<sequence length="1606" mass="183128">MTSPTTEERWNEALPLDFARIQKLHSLRLIEPDLEYMCKIDIGQVSQEHDVERIRTVLSTMQHGLRQAMVDRETAAAAKTRAEQLLVELQSRRPEIPPGLGPGGGPAATADALRARDQHILYLQYEIGQRDLQIQQFQEQLQQAQERAEGLEKDKTSLEEEVRDFKEQVTRARDENDQLRLSIDSQLKQSGDQQDRSERWSAQNQQLMKAIDETAALAIENQRLKGSCRQLESELRDATVQIDAATAEFLLLKRRAEVSDRIVEEVRNENVELMNNLAKANAEMAGRAFIPVGSLEASNAEAQLDQLVSVVNSRVDEWKDLMSRQYEPPYPNDRNSDIPDQSFIEQDLRRALIIRNQEINALRRSLSEAVFEMEEGAKTIIMLKEASRRRPPPEQADQLEAQLSSRNREMTTLLKRTLALEDNLNEANQENKELLLELRRYEQGIYGLPEARRDLKDVQRQLKNRDKYIGDLVQRLNTLTTDYDEALSELSEYRNELGDNVRPEQLRRRHEDYMNSLLDNRVLLKILEDQIARLEGECAALRNIASSLRSNGEDEGAVRDSQLPPGGGSSPRNVRNVNDPSSRVVGEEIEALREENLQLENGMREILEAIKESRVRGRFGQSVELRSPALERLLSSMEKRRRLASDNSLESQKRLDSAFSEAGASHSSFAADGLQKKLERIYQVLEDNRERAFAKLTAGSQRTVNLPNRITVLANRYSQDIVQFGLENDASGLQEALRNLEDEMRAAADSIASEYGKSIFDNLESNPRDLREESEALERQLKDVQEELFKTKVLLTESRTQVAIWNSGTQTSRGVSRRSSEVDNRPSSSGDRLPDQLRDKDERISKLSDDIASLTEDNSRLRSQLMSAAEKSGSTFSQSLTTLEQDHRREIQILSQINKDLRADTQRREEHLENLRASLKLTNQELFDLAVELKAIQDRSSEVKGATDGTREGTEDKETVTAPQDISEGNRQRVVALMETRIQRLENQLKDREGSFQKERNELTELLNNASRTPKNDPQITIELRTVKGRLNESEAKLEAMKHQLELTRTELQTTTERHAKREEELQRDRESVEASYENMVKNLREELAKVKQSRSQPQNAGAAPDSGRTFSLPGGAAVTTVTPSPVGNISSLVKNLTEQLQEKESEIRRLSVAFQAFKDEMLKMPASDQTLIGQLAEQKHGLQDQIDKLRETNSKLTNQLRKEKANSERLEKEAEEATAEIRKNEEKRRKQEKINSEMASRIASLEDELGQRRSKSTDDAKESRLRSKVAELEKALAKAQSNEPKTSTAKPEVAQWEEKKKWEKIVQNLKVKLKEKDDASAAQSTMLNNVKEALARSEHDRGLMDKKLASLSKRVNDLSQKPEYLQQSLAESHKEIDGLKRLLEENAQQKTALENELVRLKERETMSGVRMKELSDMYSQTLRNAKLFAKKSEQTRAQMEEEIRSLQERVAELEDVIAQTKMEASEVPRRAKESVDMTKAVRTMKNVIDEQQAELEALKRQNTNMRSVIQQTVNERDRISKRKPLKEKADALRYSPKDTIAMEDDRPKRPTSRRNRTSRSRHSLQTNAEAGGGDAGSDDFDAPDDKDEVSSSCEYRANIKMCLVF</sequence>
<keyword evidence="7" id="KW-0966">Cell projection</keyword>
<feature type="compositionally biased region" description="Acidic residues" evidence="9">
    <location>
        <begin position="1577"/>
        <end position="1588"/>
    </location>
</feature>
<feature type="region of interest" description="Disordered" evidence="9">
    <location>
        <begin position="942"/>
        <end position="962"/>
    </location>
</feature>
<evidence type="ECO:0000256" key="9">
    <source>
        <dbReference type="SAM" id="MobiDB-lite"/>
    </source>
</evidence>
<feature type="region of interest" description="Disordered" evidence="9">
    <location>
        <begin position="1507"/>
        <end position="1593"/>
    </location>
</feature>
<feature type="compositionally biased region" description="Basic and acidic residues" evidence="9">
    <location>
        <begin position="1201"/>
        <end position="1213"/>
    </location>
</feature>
<evidence type="ECO:0000256" key="7">
    <source>
        <dbReference type="ARBA" id="ARBA00023273"/>
    </source>
</evidence>
<feature type="region of interest" description="Disordered" evidence="9">
    <location>
        <begin position="551"/>
        <end position="580"/>
    </location>
</feature>
<keyword evidence="3" id="KW-0963">Cytoplasm</keyword>
<dbReference type="InterPro" id="IPR026201">
    <property type="entry name" value="Cep290"/>
</dbReference>
<feature type="compositionally biased region" description="Basic and acidic residues" evidence="9">
    <location>
        <begin position="148"/>
        <end position="178"/>
    </location>
</feature>
<evidence type="ECO:0000256" key="1">
    <source>
        <dbReference type="ARBA" id="ARBA00004120"/>
    </source>
</evidence>
<dbReference type="GO" id="GO:0035869">
    <property type="term" value="C:ciliary transition zone"/>
    <property type="evidence" value="ECO:0007669"/>
    <property type="project" value="TreeGrafter"/>
</dbReference>
<evidence type="ECO:0000256" key="4">
    <source>
        <dbReference type="ARBA" id="ARBA00022794"/>
    </source>
</evidence>
<feature type="region of interest" description="Disordered" evidence="9">
    <location>
        <begin position="806"/>
        <end position="840"/>
    </location>
</feature>
<evidence type="ECO:0000256" key="8">
    <source>
        <dbReference type="SAM" id="Coils"/>
    </source>
</evidence>
<dbReference type="OrthoDB" id="6351660at2759"/>
<reference evidence="10 11" key="1">
    <citation type="journal article" date="2016" name="Nat. Commun.">
        <title>Extremotolerant tardigrade genome and improved radiotolerance of human cultured cells by tardigrade-unique protein.</title>
        <authorList>
            <person name="Hashimoto T."/>
            <person name="Horikawa D.D."/>
            <person name="Saito Y."/>
            <person name="Kuwahara H."/>
            <person name="Kozuka-Hata H."/>
            <person name="Shin-I T."/>
            <person name="Minakuchi Y."/>
            <person name="Ohishi K."/>
            <person name="Motoyama A."/>
            <person name="Aizu T."/>
            <person name="Enomoto A."/>
            <person name="Kondo K."/>
            <person name="Tanaka S."/>
            <person name="Hara Y."/>
            <person name="Koshikawa S."/>
            <person name="Sagara H."/>
            <person name="Miura T."/>
            <person name="Yokobori S."/>
            <person name="Miyagawa K."/>
            <person name="Suzuki Y."/>
            <person name="Kubo T."/>
            <person name="Oyama M."/>
            <person name="Kohara Y."/>
            <person name="Fujiyama A."/>
            <person name="Arakawa K."/>
            <person name="Katayama T."/>
            <person name="Toyoda A."/>
            <person name="Kunieda T."/>
        </authorList>
    </citation>
    <scope>NUCLEOTIDE SEQUENCE [LARGE SCALE GENOMIC DNA]</scope>
    <source>
        <strain evidence="10 11">YOKOZUNA-1</strain>
    </source>
</reference>
<dbReference type="Proteomes" id="UP000186922">
    <property type="component" value="Unassembled WGS sequence"/>
</dbReference>
<keyword evidence="6" id="KW-0206">Cytoskeleton</keyword>
<gene>
    <name evidence="10" type="primary">RvY_18565</name>
    <name evidence="10" type="synonym">RvY_18565.1</name>
    <name evidence="10" type="ORF">RvY_18565-1</name>
</gene>
<feature type="region of interest" description="Disordered" evidence="9">
    <location>
        <begin position="148"/>
        <end position="199"/>
    </location>
</feature>
<evidence type="ECO:0000256" key="6">
    <source>
        <dbReference type="ARBA" id="ARBA00023212"/>
    </source>
</evidence>
<dbReference type="GO" id="GO:1905515">
    <property type="term" value="P:non-motile cilium assembly"/>
    <property type="evidence" value="ECO:0007669"/>
    <property type="project" value="TreeGrafter"/>
</dbReference>
<dbReference type="Gene3D" id="1.10.287.1490">
    <property type="match status" value="1"/>
</dbReference>
<feature type="coiled-coil region" evidence="8">
    <location>
        <begin position="723"/>
        <end position="794"/>
    </location>
</feature>
<feature type="compositionally biased region" description="Basic and acidic residues" evidence="9">
    <location>
        <begin position="1250"/>
        <end position="1268"/>
    </location>
</feature>
<comment type="caution">
    <text evidence="10">The sequence shown here is derived from an EMBL/GenBank/DDBJ whole genome shotgun (WGS) entry which is preliminary data.</text>
</comment>
<evidence type="ECO:0000256" key="5">
    <source>
        <dbReference type="ARBA" id="ARBA00023054"/>
    </source>
</evidence>
<feature type="coiled-coil region" evidence="8">
    <location>
        <begin position="396"/>
        <end position="444"/>
    </location>
</feature>
<evidence type="ECO:0000313" key="11">
    <source>
        <dbReference type="Proteomes" id="UP000186922"/>
    </source>
</evidence>
<dbReference type="EMBL" id="BDGG01000019">
    <property type="protein sequence ID" value="GAV08947.1"/>
    <property type="molecule type" value="Genomic_DNA"/>
</dbReference>
<dbReference type="GO" id="GO:1905349">
    <property type="term" value="P:ciliary transition zone assembly"/>
    <property type="evidence" value="ECO:0007669"/>
    <property type="project" value="TreeGrafter"/>
</dbReference>